<gene>
    <name evidence="7" type="ORF">EDD42_2786</name>
</gene>
<evidence type="ECO:0000256" key="4">
    <source>
        <dbReference type="ARBA" id="ARBA00023136"/>
    </source>
</evidence>
<reference evidence="7 8" key="1">
    <citation type="submission" date="2018-11" db="EMBL/GenBank/DDBJ databases">
        <title>Sequencing the genomes of 1000 actinobacteria strains.</title>
        <authorList>
            <person name="Klenk H.-P."/>
        </authorList>
    </citation>
    <scope>NUCLEOTIDE SEQUENCE [LARGE SCALE GENOMIC DNA]</scope>
    <source>
        <strain evidence="7 8">DSM 14012</strain>
    </source>
</reference>
<dbReference type="Proteomes" id="UP000266915">
    <property type="component" value="Unassembled WGS sequence"/>
</dbReference>
<dbReference type="InterPro" id="IPR053934">
    <property type="entry name" value="HTTM_dom"/>
</dbReference>
<evidence type="ECO:0000259" key="6">
    <source>
        <dbReference type="SMART" id="SM00752"/>
    </source>
</evidence>
<dbReference type="PANTHER" id="PTHR39535">
    <property type="entry name" value="SPORULATION-DELAYING PROTEIN SDPB"/>
    <property type="match status" value="1"/>
</dbReference>
<feature type="transmembrane region" description="Helical" evidence="5">
    <location>
        <begin position="105"/>
        <end position="124"/>
    </location>
</feature>
<dbReference type="PANTHER" id="PTHR39535:SF2">
    <property type="entry name" value="HTTM DOMAIN-CONTAINING PROTEIN"/>
    <property type="match status" value="1"/>
</dbReference>
<keyword evidence="8" id="KW-1185">Reference proteome</keyword>
<feature type="transmembrane region" description="Helical" evidence="5">
    <location>
        <begin position="170"/>
        <end position="197"/>
    </location>
</feature>
<keyword evidence="4 5" id="KW-0472">Membrane</keyword>
<dbReference type="SMART" id="SM00752">
    <property type="entry name" value="HTTM"/>
    <property type="match status" value="1"/>
</dbReference>
<feature type="transmembrane region" description="Helical" evidence="5">
    <location>
        <begin position="240"/>
        <end position="261"/>
    </location>
</feature>
<evidence type="ECO:0000256" key="5">
    <source>
        <dbReference type="SAM" id="Phobius"/>
    </source>
</evidence>
<evidence type="ECO:0000313" key="7">
    <source>
        <dbReference type="EMBL" id="ROR82692.1"/>
    </source>
</evidence>
<organism evidence="7 8">
    <name type="scientific">Plantibacter flavus</name>
    <dbReference type="NCBI Taxonomy" id="150123"/>
    <lineage>
        <taxon>Bacteria</taxon>
        <taxon>Bacillati</taxon>
        <taxon>Actinomycetota</taxon>
        <taxon>Actinomycetes</taxon>
        <taxon>Micrococcales</taxon>
        <taxon>Microbacteriaceae</taxon>
        <taxon>Plantibacter</taxon>
    </lineage>
</organism>
<dbReference type="Pfam" id="PF05090">
    <property type="entry name" value="HTTM"/>
    <property type="match status" value="1"/>
</dbReference>
<keyword evidence="3 5" id="KW-1133">Transmembrane helix</keyword>
<dbReference type="RefSeq" id="WP_085512487.1">
    <property type="nucleotide sequence ID" value="NZ_FXAP01000004.1"/>
</dbReference>
<evidence type="ECO:0000313" key="8">
    <source>
        <dbReference type="Proteomes" id="UP000266915"/>
    </source>
</evidence>
<dbReference type="GO" id="GO:0012505">
    <property type="term" value="C:endomembrane system"/>
    <property type="evidence" value="ECO:0007669"/>
    <property type="project" value="UniProtKB-SubCell"/>
</dbReference>
<name>A0A3N2C5B9_9MICO</name>
<feature type="transmembrane region" description="Helical" evidence="5">
    <location>
        <begin position="273"/>
        <end position="295"/>
    </location>
</feature>
<feature type="domain" description="HTTM-like" evidence="6">
    <location>
        <begin position="17"/>
        <end position="304"/>
    </location>
</feature>
<feature type="transmembrane region" description="Helical" evidence="5">
    <location>
        <begin position="21"/>
        <end position="41"/>
    </location>
</feature>
<accession>A0A3N2C5B9</accession>
<evidence type="ECO:0000256" key="1">
    <source>
        <dbReference type="ARBA" id="ARBA00004127"/>
    </source>
</evidence>
<dbReference type="InterPro" id="IPR052964">
    <property type="entry name" value="Sporulation_signal_mat"/>
</dbReference>
<evidence type="ECO:0000256" key="3">
    <source>
        <dbReference type="ARBA" id="ARBA00022989"/>
    </source>
</evidence>
<feature type="transmembrane region" description="Helical" evidence="5">
    <location>
        <begin position="130"/>
        <end position="149"/>
    </location>
</feature>
<dbReference type="EMBL" id="RKHL01000001">
    <property type="protein sequence ID" value="ROR82692.1"/>
    <property type="molecule type" value="Genomic_DNA"/>
</dbReference>
<proteinExistence type="predicted"/>
<keyword evidence="2 5" id="KW-0812">Transmembrane</keyword>
<comment type="subcellular location">
    <subcellularLocation>
        <location evidence="1">Endomembrane system</location>
        <topology evidence="1">Multi-pass membrane protein</topology>
    </subcellularLocation>
</comment>
<evidence type="ECO:0000256" key="2">
    <source>
        <dbReference type="ARBA" id="ARBA00022692"/>
    </source>
</evidence>
<dbReference type="AlphaFoldDB" id="A0A3N2C5B9"/>
<protein>
    <submittedName>
        <fullName evidence="7">Vitamin K-dependent gamma-carboxylase-like protein</fullName>
    </submittedName>
</protein>
<dbReference type="InterPro" id="IPR011020">
    <property type="entry name" value="HTTM-like"/>
</dbReference>
<comment type="caution">
    <text evidence="7">The sequence shown here is derived from an EMBL/GenBank/DDBJ whole genome shotgun (WGS) entry which is preliminary data.</text>
</comment>
<sequence>MNAVRASFDRFAGWVTGAKHAGYSLSALRVLYGVAIVSFLFTSLADRHYLWGVASKWVDPEANRRAWFPLFELVFTKDSAFVFDLAYGVLIVLGLLFLVGWQTRFVTPVLLVFWVGLATNSTVLTNGGDTIIRITLLFLVFADLSRHWSVDAWLTKRRGRALRPILRGRFAIPAWLANAANNTAVLLCAYQIMLVYVNSGIYKLMGPEWREGTAFYYSLVLDVFRPFPALSDLAWQVGPFVWVATFLSVWVQLLFPVLILWRPTRILALGFTILMHLGIGLFLGLWPFSLAMIALDLLFVRDRSWVAVGRWAAHAGGVLRQLRPERQRTERSVTTSAGSPS</sequence>
<feature type="transmembrane region" description="Helical" evidence="5">
    <location>
        <begin position="80"/>
        <end position="98"/>
    </location>
</feature>